<sequence length="761" mass="87864">MIGMTTREGALTPSYDSTILNSAVNPMPDIGSSIRTRADMATEEDEEFQKCYEKEISEWICNELLLETLSNSKMISARKNMIMVLDFIDSLSFRGVFSKHSVGSRGEMTALVDESDADSLYLWEKIMLCQPTVHKDSIWENVMICQDAELANEQKCVIILLDRTDCTQGYTKLKLIINETLKEAIKKGGKLAVMDLTKRTPDGIYLLNTKVIEFFSHLTLKKGTCKVFRHGPCATANFKSGLDYKNKAPPDIEYDNAQGFRICNLTIEGEHWLHLMNASEKERVWPSAKTVKKISTLSCEVVAVGGPDPDSPDSVLKWRISYTLWERELIWSFWDVQFHCFMFLKFFLKRRLKFISEDLTTYHMKTVVFWESVNCSLEMLQSTANFLAFLKKCLIRLCVAIDEQKLLHFIHRDRNLFESKFTDEKAKRNLLTYLEENLIGPRYLVPVVFNCIGRNDIKELWDRYGLNPTEFLSRSCMSNVNSLEENDQELRKFKSVVAYGLEYIWGIKLKVVFATSDEMPDKFLKKLDNLSKLGVEKKYIDMTEKIFRFYYKLMPSKSCLYTDKDLSDYISNRKTCYTDALSDRLYVSTCLIRYGRFFEAEGNIDEFLYTDTKLYFYFGVCSVYNGIGVEKGKVTYVNNCLGVADDEFPLVHDILISNRKNGCFPPAIRIQSSLETCVYLNPVVYMFYLKVLCDINANRNTDYSLQGLYDSVHQCGLKRDNFRHFNLLGHAYILTKRYGDAYVCFLKSIHDNVSKNAPNSG</sequence>
<evidence type="ECO:0000256" key="6">
    <source>
        <dbReference type="ARBA" id="ARBA00022842"/>
    </source>
</evidence>
<dbReference type="Proteomes" id="UP000694844">
    <property type="component" value="Chromosome 7"/>
</dbReference>
<comment type="cofactor">
    <cofactor evidence="1">
        <name>Mg(2+)</name>
        <dbReference type="ChEBI" id="CHEBI:18420"/>
    </cofactor>
</comment>
<evidence type="ECO:0000256" key="3">
    <source>
        <dbReference type="ARBA" id="ARBA00022679"/>
    </source>
</evidence>
<accession>A0A8B8AVW7</accession>
<dbReference type="InterPro" id="IPR024810">
    <property type="entry name" value="MAB21L/cGLR"/>
</dbReference>
<gene>
    <name evidence="9" type="primary">LOC111104953</name>
</gene>
<evidence type="ECO:0000256" key="4">
    <source>
        <dbReference type="ARBA" id="ARBA00022695"/>
    </source>
</evidence>
<protein>
    <submittedName>
        <fullName evidence="9">Uncharacterized protein LOC111104953</fullName>
    </submittedName>
</protein>
<keyword evidence="8" id="KW-1185">Reference proteome</keyword>
<name>A0A8B8AVW7_CRAVI</name>
<keyword evidence="4" id="KW-0548">Nucleotidyltransferase</keyword>
<keyword evidence="3" id="KW-0808">Transferase</keyword>
<comment type="similarity">
    <text evidence="2">Belongs to the mab-21 family.</text>
</comment>
<dbReference type="GeneID" id="111104953"/>
<evidence type="ECO:0000313" key="9">
    <source>
        <dbReference type="RefSeq" id="XP_022294838.1"/>
    </source>
</evidence>
<dbReference type="RefSeq" id="XP_022294838.1">
    <property type="nucleotide sequence ID" value="XM_022439130.1"/>
</dbReference>
<evidence type="ECO:0000313" key="8">
    <source>
        <dbReference type="Proteomes" id="UP000694844"/>
    </source>
</evidence>
<feature type="domain" description="Mab-21-like HhH/H2TH-like" evidence="7">
    <location>
        <begin position="339"/>
        <end position="425"/>
    </location>
</feature>
<dbReference type="GO" id="GO:0046872">
    <property type="term" value="F:metal ion binding"/>
    <property type="evidence" value="ECO:0007669"/>
    <property type="project" value="UniProtKB-KW"/>
</dbReference>
<dbReference type="AlphaFoldDB" id="A0A8B8AVW7"/>
<evidence type="ECO:0000256" key="5">
    <source>
        <dbReference type="ARBA" id="ARBA00022723"/>
    </source>
</evidence>
<evidence type="ECO:0000256" key="1">
    <source>
        <dbReference type="ARBA" id="ARBA00001946"/>
    </source>
</evidence>
<proteinExistence type="inferred from homology"/>
<dbReference type="PANTHER" id="PTHR10656">
    <property type="entry name" value="CELL FATE DETERMINING PROTEIN MAB21-RELATED"/>
    <property type="match status" value="1"/>
</dbReference>
<dbReference type="OrthoDB" id="6060960at2759"/>
<reference evidence="9" key="1">
    <citation type="submission" date="2025-08" db="UniProtKB">
        <authorList>
            <consortium name="RefSeq"/>
        </authorList>
    </citation>
    <scope>IDENTIFICATION</scope>
    <source>
        <tissue evidence="9">Whole sample</tissue>
    </source>
</reference>
<dbReference type="Pfam" id="PF20266">
    <property type="entry name" value="Mab-21_C"/>
    <property type="match status" value="1"/>
</dbReference>
<dbReference type="InterPro" id="IPR046906">
    <property type="entry name" value="Mab-21_HhH/H2TH-like"/>
</dbReference>
<evidence type="ECO:0000259" key="7">
    <source>
        <dbReference type="Pfam" id="PF20266"/>
    </source>
</evidence>
<dbReference type="KEGG" id="cvn:111104953"/>
<dbReference type="Gene3D" id="1.10.1410.40">
    <property type="match status" value="1"/>
</dbReference>
<dbReference type="SMART" id="SM01265">
    <property type="entry name" value="Mab-21"/>
    <property type="match status" value="1"/>
</dbReference>
<keyword evidence="5" id="KW-0479">Metal-binding</keyword>
<dbReference type="GO" id="GO:0016779">
    <property type="term" value="F:nucleotidyltransferase activity"/>
    <property type="evidence" value="ECO:0007669"/>
    <property type="project" value="UniProtKB-KW"/>
</dbReference>
<organism evidence="8 9">
    <name type="scientific">Crassostrea virginica</name>
    <name type="common">Eastern oyster</name>
    <dbReference type="NCBI Taxonomy" id="6565"/>
    <lineage>
        <taxon>Eukaryota</taxon>
        <taxon>Metazoa</taxon>
        <taxon>Spiralia</taxon>
        <taxon>Lophotrochozoa</taxon>
        <taxon>Mollusca</taxon>
        <taxon>Bivalvia</taxon>
        <taxon>Autobranchia</taxon>
        <taxon>Pteriomorphia</taxon>
        <taxon>Ostreida</taxon>
        <taxon>Ostreoidea</taxon>
        <taxon>Ostreidae</taxon>
        <taxon>Crassostrea</taxon>
    </lineage>
</organism>
<dbReference type="PANTHER" id="PTHR10656:SF42">
    <property type="entry name" value="CYCLIC GMP-AMP SYNTHASE-LIKE PROTEIN-RELATED"/>
    <property type="match status" value="1"/>
</dbReference>
<keyword evidence="6" id="KW-0460">Magnesium</keyword>
<evidence type="ECO:0000256" key="2">
    <source>
        <dbReference type="ARBA" id="ARBA00008307"/>
    </source>
</evidence>